<protein>
    <recommendedName>
        <fullName evidence="3">Per a allergen</fullName>
    </recommendedName>
</protein>
<evidence type="ECO:0008006" key="3">
    <source>
        <dbReference type="Google" id="ProtNLM"/>
    </source>
</evidence>
<dbReference type="Proteomes" id="UP001148838">
    <property type="component" value="Unassembled WGS sequence"/>
</dbReference>
<evidence type="ECO:0000313" key="1">
    <source>
        <dbReference type="EMBL" id="KAJ4449067.1"/>
    </source>
</evidence>
<accession>A0ABQ8TQZ6</accession>
<dbReference type="EMBL" id="JAJSOF020000003">
    <property type="protein sequence ID" value="KAJ4449067.1"/>
    <property type="molecule type" value="Genomic_DNA"/>
</dbReference>
<evidence type="ECO:0000313" key="2">
    <source>
        <dbReference type="Proteomes" id="UP001148838"/>
    </source>
</evidence>
<keyword evidence="2" id="KW-1185">Reference proteome</keyword>
<proteinExistence type="predicted"/>
<sequence length="153" mass="16689">MAGLCERGNEPSGSLKAISVGLKPDGLWRVLGINPFDLITWLGFSEVFPDQKTNAGCHNPGDPRNETVRLTGFLEFEKDAATLLPRGFDGSLTILLNESCDWLLTGEDKISVTVSRVDGIGNCESIFGDASPEIRNAIIVEENPDRNQDLRLT</sequence>
<name>A0ABQ8TQZ6_PERAM</name>
<reference evidence="1 2" key="1">
    <citation type="journal article" date="2022" name="Allergy">
        <title>Genome assembly and annotation of Periplaneta americana reveal a comprehensive cockroach allergen profile.</title>
        <authorList>
            <person name="Wang L."/>
            <person name="Xiong Q."/>
            <person name="Saelim N."/>
            <person name="Wang L."/>
            <person name="Nong W."/>
            <person name="Wan A.T."/>
            <person name="Shi M."/>
            <person name="Liu X."/>
            <person name="Cao Q."/>
            <person name="Hui J.H.L."/>
            <person name="Sookrung N."/>
            <person name="Leung T.F."/>
            <person name="Tungtrongchitr A."/>
            <person name="Tsui S.K.W."/>
        </authorList>
    </citation>
    <scope>NUCLEOTIDE SEQUENCE [LARGE SCALE GENOMIC DNA]</scope>
    <source>
        <strain evidence="1">PWHHKU_190912</strain>
    </source>
</reference>
<organism evidence="1 2">
    <name type="scientific">Periplaneta americana</name>
    <name type="common">American cockroach</name>
    <name type="synonym">Blatta americana</name>
    <dbReference type="NCBI Taxonomy" id="6978"/>
    <lineage>
        <taxon>Eukaryota</taxon>
        <taxon>Metazoa</taxon>
        <taxon>Ecdysozoa</taxon>
        <taxon>Arthropoda</taxon>
        <taxon>Hexapoda</taxon>
        <taxon>Insecta</taxon>
        <taxon>Pterygota</taxon>
        <taxon>Neoptera</taxon>
        <taxon>Polyneoptera</taxon>
        <taxon>Dictyoptera</taxon>
        <taxon>Blattodea</taxon>
        <taxon>Blattoidea</taxon>
        <taxon>Blattidae</taxon>
        <taxon>Blattinae</taxon>
        <taxon>Periplaneta</taxon>
    </lineage>
</organism>
<comment type="caution">
    <text evidence="1">The sequence shown here is derived from an EMBL/GenBank/DDBJ whole genome shotgun (WGS) entry which is preliminary data.</text>
</comment>
<gene>
    <name evidence="1" type="ORF">ANN_00462</name>
</gene>